<feature type="transmembrane region" description="Helical" evidence="10">
    <location>
        <begin position="178"/>
        <end position="200"/>
    </location>
</feature>
<evidence type="ECO:0000313" key="15">
    <source>
        <dbReference type="Proteomes" id="UP000067683"/>
    </source>
</evidence>
<feature type="transmembrane region" description="Helical" evidence="10">
    <location>
        <begin position="364"/>
        <end position="390"/>
    </location>
</feature>
<dbReference type="SUPFAM" id="SSF103491">
    <property type="entry name" value="Preprotein translocase SecY subunit"/>
    <property type="match status" value="1"/>
</dbReference>
<dbReference type="RefSeq" id="WP_058382146.1">
    <property type="nucleotide sequence ID" value="NZ_CP013659.2"/>
</dbReference>
<feature type="transmembrane region" description="Helical" evidence="10">
    <location>
        <begin position="269"/>
        <end position="293"/>
    </location>
</feature>
<feature type="transmembrane region" description="Helical" evidence="10">
    <location>
        <begin position="115"/>
        <end position="133"/>
    </location>
</feature>
<keyword evidence="4 10" id="KW-0812">Transmembrane</keyword>
<evidence type="ECO:0000256" key="3">
    <source>
        <dbReference type="ARBA" id="ARBA00022448"/>
    </source>
</evidence>
<dbReference type="Gene3D" id="1.10.3370.10">
    <property type="entry name" value="SecY subunit domain"/>
    <property type="match status" value="1"/>
</dbReference>
<dbReference type="EMBL" id="CP013659">
    <property type="protein sequence ID" value="ALS75441.1"/>
    <property type="molecule type" value="Genomic_DNA"/>
</dbReference>
<dbReference type="Pfam" id="PF00344">
    <property type="entry name" value="SecY"/>
    <property type="match status" value="1"/>
</dbReference>
<dbReference type="InterPro" id="IPR030659">
    <property type="entry name" value="SecY_CS"/>
</dbReference>
<comment type="subunit">
    <text evidence="10">Component of the Sec protein translocase complex. Heterotrimer consisting of SecY, SecE and SecG subunits. The heterotrimers can form oligomers, although 1 heterotrimer is thought to be able to translocate proteins. Interacts with the ribosome. Interacts with SecDF, and other proteins may be involved. Interacts with SecA.</text>
</comment>
<dbReference type="HAMAP" id="MF_01465">
    <property type="entry name" value="SecY"/>
    <property type="match status" value="1"/>
</dbReference>
<evidence type="ECO:0000256" key="5">
    <source>
        <dbReference type="ARBA" id="ARBA00022927"/>
    </source>
</evidence>
<evidence type="ECO:0000256" key="2">
    <source>
        <dbReference type="ARBA" id="ARBA00005751"/>
    </source>
</evidence>
<sequence length="431" mass="46818">MFQTISNLMRVSDIRNKIFFTLAMLIIFRIGTFVPVPNVDASVLQATDQMGLIGFLNTFGGGALANFSILAMGIMPYITASIIVQLLQMDVVPKFAEWAKQGEVGRRKLAQFTRYFTIVLAFIQAIGMSYGFNQMYGGTLIQDDSVATYVVIAIVLTAGTAFLLWLGEQITAKGVGNGISIIIFAGIVAAVPGAINQLYAQQIQGAGDQLPINIAIMALLALAIVAITVLVIYVQQALRKIPIQYAKRVAGRGQSSNGQQTHLPLKVNAAGVIPVIFAVAFIITPQTIASFFGANAFTEAIQNTFDYTRPVGMIIYVALIIAFTYFYAFIQVNPENVADNLKKQGAYIPGIRPGKNTQDYLTSVLYRLTFVGAIFLSVIAVMPIFFINIANLPQSAQIGGTSLLIVVGVALETMKQLESQLVKRHYKGFMK</sequence>
<dbReference type="PRINTS" id="PR00303">
    <property type="entry name" value="SECYTRNLCASE"/>
</dbReference>
<dbReference type="InterPro" id="IPR023201">
    <property type="entry name" value="SecY_dom_sf"/>
</dbReference>
<evidence type="ECO:0000256" key="1">
    <source>
        <dbReference type="ARBA" id="ARBA00004141"/>
    </source>
</evidence>
<comment type="similarity">
    <text evidence="2 10 13">Belongs to the SecY/SEC61-alpha family.</text>
</comment>
<dbReference type="KEGG" id="prt:AUC31_09545"/>
<dbReference type="FunFam" id="1.10.3370.10:FF:000001">
    <property type="entry name" value="Preprotein translocase subunit SecY"/>
    <property type="match status" value="1"/>
</dbReference>
<accession>A0A0U2ZHJ9</accession>
<evidence type="ECO:0000256" key="9">
    <source>
        <dbReference type="ARBA" id="ARBA00039733"/>
    </source>
</evidence>
<feature type="transmembrane region" description="Helical" evidence="10">
    <location>
        <begin position="59"/>
        <end position="84"/>
    </location>
</feature>
<evidence type="ECO:0000256" key="8">
    <source>
        <dbReference type="ARBA" id="ARBA00023136"/>
    </source>
</evidence>
<proteinExistence type="inferred from homology"/>
<organism evidence="14 15">
    <name type="scientific">Planococcus rifietoensis</name>
    <dbReference type="NCBI Taxonomy" id="200991"/>
    <lineage>
        <taxon>Bacteria</taxon>
        <taxon>Bacillati</taxon>
        <taxon>Bacillota</taxon>
        <taxon>Bacilli</taxon>
        <taxon>Bacillales</taxon>
        <taxon>Caryophanaceae</taxon>
        <taxon>Planococcus</taxon>
    </lineage>
</organism>
<dbReference type="AlphaFoldDB" id="A0A0U2ZHJ9"/>
<keyword evidence="10" id="KW-1003">Cell membrane</keyword>
<dbReference type="STRING" id="200991.AUC31_09545"/>
<feature type="transmembrane region" description="Helical" evidence="10">
    <location>
        <begin position="396"/>
        <end position="414"/>
    </location>
</feature>
<dbReference type="PROSITE" id="PS00755">
    <property type="entry name" value="SECY_1"/>
    <property type="match status" value="1"/>
</dbReference>
<evidence type="ECO:0000313" key="14">
    <source>
        <dbReference type="EMBL" id="ALS75441.1"/>
    </source>
</evidence>
<feature type="transmembrane region" description="Helical" evidence="10">
    <location>
        <begin position="145"/>
        <end position="166"/>
    </location>
</feature>
<evidence type="ECO:0000256" key="11">
    <source>
        <dbReference type="RuleBase" id="RU000537"/>
    </source>
</evidence>
<dbReference type="GO" id="GO:0005886">
    <property type="term" value="C:plasma membrane"/>
    <property type="evidence" value="ECO:0007669"/>
    <property type="project" value="UniProtKB-SubCell"/>
</dbReference>
<evidence type="ECO:0000256" key="12">
    <source>
        <dbReference type="RuleBase" id="RU003484"/>
    </source>
</evidence>
<evidence type="ECO:0000256" key="10">
    <source>
        <dbReference type="HAMAP-Rule" id="MF_01465"/>
    </source>
</evidence>
<dbReference type="Proteomes" id="UP000067683">
    <property type="component" value="Chromosome"/>
</dbReference>
<keyword evidence="5 10" id="KW-0653">Protein transport</keyword>
<dbReference type="InterPro" id="IPR026593">
    <property type="entry name" value="SecY"/>
</dbReference>
<keyword evidence="15" id="KW-1185">Reference proteome</keyword>
<dbReference type="PANTHER" id="PTHR10906">
    <property type="entry name" value="SECY/SEC61-ALPHA FAMILY MEMBER"/>
    <property type="match status" value="1"/>
</dbReference>
<keyword evidence="7 10" id="KW-0811">Translocation</keyword>
<evidence type="ECO:0000256" key="4">
    <source>
        <dbReference type="ARBA" id="ARBA00022692"/>
    </source>
</evidence>
<dbReference type="PROSITE" id="PS00756">
    <property type="entry name" value="SECY_2"/>
    <property type="match status" value="1"/>
</dbReference>
<keyword evidence="3 10" id="KW-0813">Transport</keyword>
<reference evidence="14" key="1">
    <citation type="submission" date="2016-01" db="EMBL/GenBank/DDBJ databases">
        <title>Complete genome of Planococcus rifietoensis type strain M8.</title>
        <authorList>
            <person name="See-Too W.S."/>
        </authorList>
    </citation>
    <scope>NUCLEOTIDE SEQUENCE [LARGE SCALE GENOMIC DNA]</scope>
    <source>
        <strain evidence="14">M8</strain>
    </source>
</reference>
<keyword evidence="6 10" id="KW-1133">Transmembrane helix</keyword>
<evidence type="ECO:0000256" key="13">
    <source>
        <dbReference type="RuleBase" id="RU004349"/>
    </source>
</evidence>
<gene>
    <name evidence="10" type="primary">secY</name>
    <name evidence="14" type="ORF">AUC31_09545</name>
</gene>
<dbReference type="GO" id="GO:0006605">
    <property type="term" value="P:protein targeting"/>
    <property type="evidence" value="ECO:0007669"/>
    <property type="project" value="UniProtKB-UniRule"/>
</dbReference>
<feature type="transmembrane region" description="Helical" evidence="10">
    <location>
        <begin position="18"/>
        <end position="39"/>
    </location>
</feature>
<name>A0A0U2ZHJ9_9BACL</name>
<feature type="transmembrane region" description="Helical" evidence="10">
    <location>
        <begin position="212"/>
        <end position="234"/>
    </location>
</feature>
<protein>
    <recommendedName>
        <fullName evidence="9 10">Protein translocase subunit SecY</fullName>
    </recommendedName>
</protein>
<evidence type="ECO:0000256" key="7">
    <source>
        <dbReference type="ARBA" id="ARBA00023010"/>
    </source>
</evidence>
<dbReference type="OrthoDB" id="9809248at2"/>
<dbReference type="PIRSF" id="PIRSF004557">
    <property type="entry name" value="SecY"/>
    <property type="match status" value="1"/>
</dbReference>
<keyword evidence="8 10" id="KW-0472">Membrane</keyword>
<comment type="subcellular location">
    <subcellularLocation>
        <location evidence="10">Cell membrane</location>
        <topology evidence="10">Multi-pass membrane protein</topology>
    </subcellularLocation>
    <subcellularLocation>
        <location evidence="1 12">Membrane</location>
        <topology evidence="1 12">Multi-pass membrane protein</topology>
    </subcellularLocation>
</comment>
<dbReference type="GO" id="GO:0043952">
    <property type="term" value="P:protein transport by the Sec complex"/>
    <property type="evidence" value="ECO:0007669"/>
    <property type="project" value="UniProtKB-UniRule"/>
</dbReference>
<dbReference type="GO" id="GO:0065002">
    <property type="term" value="P:intracellular protein transmembrane transport"/>
    <property type="evidence" value="ECO:0007669"/>
    <property type="project" value="UniProtKB-UniRule"/>
</dbReference>
<dbReference type="InterPro" id="IPR002208">
    <property type="entry name" value="SecY/SEC61-alpha"/>
</dbReference>
<dbReference type="NCBIfam" id="TIGR00967">
    <property type="entry name" value="3a0501s007"/>
    <property type="match status" value="1"/>
</dbReference>
<feature type="transmembrane region" description="Helical" evidence="10">
    <location>
        <begin position="313"/>
        <end position="330"/>
    </location>
</feature>
<comment type="function">
    <text evidence="10 11">The central subunit of the protein translocation channel SecYEG. Consists of two halves formed by TMs 1-5 and 6-10. These two domains form a lateral gate at the front which open onto the bilayer between TMs 2 and 7, and are clamped together by SecE at the back. The channel is closed by both a pore ring composed of hydrophobic SecY resides and a short helix (helix 2A) on the extracellular side of the membrane which forms a plug. The plug probably moves laterally to allow the channel to open. The ring and the pore may move independently.</text>
</comment>
<evidence type="ECO:0000256" key="6">
    <source>
        <dbReference type="ARBA" id="ARBA00022989"/>
    </source>
</evidence>